<feature type="region of interest" description="Disordered" evidence="1">
    <location>
        <begin position="356"/>
        <end position="381"/>
    </location>
</feature>
<dbReference type="STRING" id="985895.E5AB21"/>
<evidence type="ECO:0000313" key="3">
    <source>
        <dbReference type="Proteomes" id="UP000002668"/>
    </source>
</evidence>
<gene>
    <name evidence="2" type="ORF">LEMA_P019920.1</name>
</gene>
<dbReference type="InParanoid" id="E5AB21"/>
<dbReference type="OrthoDB" id="2013972at2759"/>
<dbReference type="AlphaFoldDB" id="E5AB21"/>
<protein>
    <submittedName>
        <fullName evidence="2">Predicted protein</fullName>
    </submittedName>
</protein>
<dbReference type="Proteomes" id="UP000002668">
    <property type="component" value="Genome"/>
</dbReference>
<dbReference type="PANTHER" id="PTHR43591:SF24">
    <property type="entry name" value="2-METHOXY-6-POLYPRENYL-1,4-BENZOQUINOL METHYLASE, MITOCHONDRIAL"/>
    <property type="match status" value="1"/>
</dbReference>
<proteinExistence type="predicted"/>
<dbReference type="eggNOG" id="ENOG502T497">
    <property type="taxonomic scope" value="Eukaryota"/>
</dbReference>
<accession>E5AB21</accession>
<dbReference type="CDD" id="cd02440">
    <property type="entry name" value="AdoMet_MTases"/>
    <property type="match status" value="1"/>
</dbReference>
<dbReference type="GO" id="GO:0008168">
    <property type="term" value="F:methyltransferase activity"/>
    <property type="evidence" value="ECO:0007669"/>
    <property type="project" value="TreeGrafter"/>
</dbReference>
<dbReference type="SUPFAM" id="SSF53335">
    <property type="entry name" value="S-adenosyl-L-methionine-dependent methyltransferases"/>
    <property type="match status" value="1"/>
</dbReference>
<feature type="compositionally biased region" description="Low complexity" evidence="1">
    <location>
        <begin position="197"/>
        <end position="210"/>
    </location>
</feature>
<name>E5AB21_LEPMJ</name>
<dbReference type="HOGENOM" id="CLU_519780_0_0_1"/>
<dbReference type="InterPro" id="IPR029063">
    <property type="entry name" value="SAM-dependent_MTases_sf"/>
</dbReference>
<keyword evidence="3" id="KW-1185">Reference proteome</keyword>
<sequence length="524" mass="59116">MPFGICRHTEIAIFQSSLHQVAVFGPGCQRINHPHRFPAIVAILRWSRGSGLKSRSTCIIYYLLQSRYFLEPKSCCRGCFFDPTRLPLGIPYFRLGVRKTHSTNHQTIIAPPAAFPADPVLCALRAHSDYRCQLWACRQEGESLHIIHCSYESQKRIQLSPGSLNVTLAPESMDKERDQPPPPAAPESSPKRPRADSGSSSSTESNLSRSVRTVTSEDLEYVHENGRTYGNDTYYLPCIYLPNEDFREQDRLSLQHRAFVYALQGKLTTTKLLPSTRRILDLGTGPGHWAVGMAHQYPDAEVVGIDLTQWDIETTEATLGESQVMWELDDLDVWGKETDIEDLLSRLAEHDFFADTTNRTPIGSPTKSRAGTDVHSQSDSSVENLTIDLTTLEPQPEPGWHFSAPFELIHLRNMKGAFTHWEEVYAEIYKSLSPGGWIEVADYDLGNVPAPPEEPDSSSYTMVNVRKLYASLMQASYKPASPTSRRPMSTCRLDRGARTKRSDRLARLCFLLFSSPLRRYCFGR</sequence>
<evidence type="ECO:0000313" key="2">
    <source>
        <dbReference type="EMBL" id="CBY00862.1"/>
    </source>
</evidence>
<dbReference type="EMBL" id="FP929138">
    <property type="protein sequence ID" value="CBY00862.1"/>
    <property type="molecule type" value="Genomic_DNA"/>
</dbReference>
<dbReference type="PANTHER" id="PTHR43591">
    <property type="entry name" value="METHYLTRANSFERASE"/>
    <property type="match status" value="1"/>
</dbReference>
<reference evidence="3" key="1">
    <citation type="journal article" date="2011" name="Nat. Commun.">
        <title>Effector diversification within compartments of the Leptosphaeria maculans genome affected by Repeat-Induced Point mutations.</title>
        <authorList>
            <person name="Rouxel T."/>
            <person name="Grandaubert J."/>
            <person name="Hane J.K."/>
            <person name="Hoede C."/>
            <person name="van de Wouw A.P."/>
            <person name="Couloux A."/>
            <person name="Dominguez V."/>
            <person name="Anthouard V."/>
            <person name="Bally P."/>
            <person name="Bourras S."/>
            <person name="Cozijnsen A.J."/>
            <person name="Ciuffetti L.M."/>
            <person name="Degrave A."/>
            <person name="Dilmaghani A."/>
            <person name="Duret L."/>
            <person name="Fudal I."/>
            <person name="Goodwin S.B."/>
            <person name="Gout L."/>
            <person name="Glaser N."/>
            <person name="Linglin J."/>
            <person name="Kema G.H.J."/>
            <person name="Lapalu N."/>
            <person name="Lawrence C.B."/>
            <person name="May K."/>
            <person name="Meyer M."/>
            <person name="Ollivier B."/>
            <person name="Poulain J."/>
            <person name="Schoch C.L."/>
            <person name="Simon A."/>
            <person name="Spatafora J.W."/>
            <person name="Stachowiak A."/>
            <person name="Turgeon B.G."/>
            <person name="Tyler B.M."/>
            <person name="Vincent D."/>
            <person name="Weissenbach J."/>
            <person name="Amselem J."/>
            <person name="Quesneville H."/>
            <person name="Oliver R.P."/>
            <person name="Wincker P."/>
            <person name="Balesdent M.-H."/>
            <person name="Howlett B.J."/>
        </authorList>
    </citation>
    <scope>NUCLEOTIDE SEQUENCE [LARGE SCALE GENOMIC DNA]</scope>
    <source>
        <strain evidence="3">JN3 / isolate v23.1.3 / race Av1-4-5-6-7-8</strain>
    </source>
</reference>
<feature type="region of interest" description="Disordered" evidence="1">
    <location>
        <begin position="172"/>
        <end position="213"/>
    </location>
</feature>
<dbReference type="Gene3D" id="3.40.50.150">
    <property type="entry name" value="Vaccinia Virus protein VP39"/>
    <property type="match status" value="1"/>
</dbReference>
<dbReference type="VEuPathDB" id="FungiDB:LEMA_P019920.1"/>
<evidence type="ECO:0000256" key="1">
    <source>
        <dbReference type="SAM" id="MobiDB-lite"/>
    </source>
</evidence>
<dbReference type="Pfam" id="PF13489">
    <property type="entry name" value="Methyltransf_23"/>
    <property type="match status" value="1"/>
</dbReference>
<organism evidence="3">
    <name type="scientific">Leptosphaeria maculans (strain JN3 / isolate v23.1.3 / race Av1-4-5-6-7-8)</name>
    <name type="common">Blackleg fungus</name>
    <name type="synonym">Phoma lingam</name>
    <dbReference type="NCBI Taxonomy" id="985895"/>
    <lineage>
        <taxon>Eukaryota</taxon>
        <taxon>Fungi</taxon>
        <taxon>Dikarya</taxon>
        <taxon>Ascomycota</taxon>
        <taxon>Pezizomycotina</taxon>
        <taxon>Dothideomycetes</taxon>
        <taxon>Pleosporomycetidae</taxon>
        <taxon>Pleosporales</taxon>
        <taxon>Pleosporineae</taxon>
        <taxon>Leptosphaeriaceae</taxon>
        <taxon>Plenodomus</taxon>
        <taxon>Plenodomus lingam/Leptosphaeria maculans species complex</taxon>
    </lineage>
</organism>